<organism evidence="1 2">
    <name type="scientific">Streptomyces nymphaeiformis</name>
    <dbReference type="NCBI Taxonomy" id="2663842"/>
    <lineage>
        <taxon>Bacteria</taxon>
        <taxon>Bacillati</taxon>
        <taxon>Actinomycetota</taxon>
        <taxon>Actinomycetes</taxon>
        <taxon>Kitasatosporales</taxon>
        <taxon>Streptomycetaceae</taxon>
        <taxon>Streptomyces</taxon>
    </lineage>
</organism>
<sequence length="140" mass="15312">MAALDLHRLAEYVRLRRTQLHLGVEPAARAAGISKDTWKRVENALTVRDTKYAEIERVLQWAPGGCMAVARGGEPLLSAPSDADPDVRLTEIPSSELERAVGDAVRSAVVATRGDLTGDDILKLNAKVMEELRQRGILKD</sequence>
<dbReference type="RefSeq" id="WP_184932184.1">
    <property type="nucleotide sequence ID" value="NZ_JACHJY010000009.1"/>
</dbReference>
<protein>
    <submittedName>
        <fullName evidence="1">Uncharacterized protein</fullName>
    </submittedName>
</protein>
<evidence type="ECO:0000313" key="2">
    <source>
        <dbReference type="Proteomes" id="UP000582643"/>
    </source>
</evidence>
<evidence type="ECO:0000313" key="1">
    <source>
        <dbReference type="EMBL" id="MBB4984951.1"/>
    </source>
</evidence>
<gene>
    <name evidence="1" type="ORF">GGE06_005901</name>
</gene>
<dbReference type="Gene3D" id="1.10.260.40">
    <property type="entry name" value="lambda repressor-like DNA-binding domains"/>
    <property type="match status" value="1"/>
</dbReference>
<proteinExistence type="predicted"/>
<dbReference type="AlphaFoldDB" id="A0A7W7U4P7"/>
<dbReference type="GO" id="GO:0003677">
    <property type="term" value="F:DNA binding"/>
    <property type="evidence" value="ECO:0007669"/>
    <property type="project" value="InterPro"/>
</dbReference>
<dbReference type="EMBL" id="JACHJY010000009">
    <property type="protein sequence ID" value="MBB4984951.1"/>
    <property type="molecule type" value="Genomic_DNA"/>
</dbReference>
<dbReference type="SUPFAM" id="SSF47413">
    <property type="entry name" value="lambda repressor-like DNA-binding domains"/>
    <property type="match status" value="1"/>
</dbReference>
<keyword evidence="2" id="KW-1185">Reference proteome</keyword>
<accession>A0A7W7U4P7</accession>
<dbReference type="InterPro" id="IPR010982">
    <property type="entry name" value="Lambda_DNA-bd_dom_sf"/>
</dbReference>
<dbReference type="Proteomes" id="UP000582643">
    <property type="component" value="Unassembled WGS sequence"/>
</dbReference>
<reference evidence="1 2" key="1">
    <citation type="submission" date="2020-08" db="EMBL/GenBank/DDBJ databases">
        <title>Genomic Encyclopedia of Type Strains, Phase III (KMG-III): the genomes of soil and plant-associated and newly described type strains.</title>
        <authorList>
            <person name="Whitman W."/>
        </authorList>
    </citation>
    <scope>NUCLEOTIDE SEQUENCE [LARGE SCALE GENOMIC DNA]</scope>
    <source>
        <strain evidence="1 2">SFB5A</strain>
    </source>
</reference>
<comment type="caution">
    <text evidence="1">The sequence shown here is derived from an EMBL/GenBank/DDBJ whole genome shotgun (WGS) entry which is preliminary data.</text>
</comment>
<name>A0A7W7U4P7_9ACTN</name>